<evidence type="ECO:0000313" key="4">
    <source>
        <dbReference type="Proteomes" id="UP000219482"/>
    </source>
</evidence>
<feature type="compositionally biased region" description="Pro residues" evidence="1">
    <location>
        <begin position="192"/>
        <end position="211"/>
    </location>
</feature>
<evidence type="ECO:0000256" key="1">
    <source>
        <dbReference type="SAM" id="MobiDB-lite"/>
    </source>
</evidence>
<dbReference type="OrthoDB" id="4559282at2"/>
<reference evidence="4" key="1">
    <citation type="submission" date="2017-09" db="EMBL/GenBank/DDBJ databases">
        <authorList>
            <person name="Varghese N."/>
            <person name="Submissions S."/>
        </authorList>
    </citation>
    <scope>NUCLEOTIDE SEQUENCE [LARGE SCALE GENOMIC DNA]</scope>
    <source>
        <strain evidence="4">DSM 44270</strain>
    </source>
</reference>
<proteinExistence type="predicted"/>
<dbReference type="EMBL" id="OCNK01000005">
    <property type="protein sequence ID" value="SOE03006.1"/>
    <property type="molecule type" value="Genomic_DNA"/>
</dbReference>
<gene>
    <name evidence="3" type="ORF">SAMN06272739_3952</name>
</gene>
<feature type="signal peptide" evidence="2">
    <location>
        <begin position="1"/>
        <end position="27"/>
    </location>
</feature>
<accession>A0A286H6A5</accession>
<name>A0A286H6A5_9ACTN</name>
<evidence type="ECO:0000313" key="3">
    <source>
        <dbReference type="EMBL" id="SOE03006.1"/>
    </source>
</evidence>
<dbReference type="RefSeq" id="WP_097185623.1">
    <property type="nucleotide sequence ID" value="NZ_OCNK01000005.1"/>
</dbReference>
<protein>
    <submittedName>
        <fullName evidence="3">Uncharacterized protein</fullName>
    </submittedName>
</protein>
<feature type="compositionally biased region" description="Pro residues" evidence="1">
    <location>
        <begin position="132"/>
        <end position="184"/>
    </location>
</feature>
<keyword evidence="4" id="KW-1185">Reference proteome</keyword>
<organism evidence="3 4">
    <name type="scientific">Blastococcus haudaquaticus</name>
    <dbReference type="NCBI Taxonomy" id="1938745"/>
    <lineage>
        <taxon>Bacteria</taxon>
        <taxon>Bacillati</taxon>
        <taxon>Actinomycetota</taxon>
        <taxon>Actinomycetes</taxon>
        <taxon>Geodermatophilales</taxon>
        <taxon>Geodermatophilaceae</taxon>
        <taxon>Blastococcus</taxon>
    </lineage>
</organism>
<keyword evidence="2" id="KW-0732">Signal</keyword>
<feature type="region of interest" description="Disordered" evidence="1">
    <location>
        <begin position="90"/>
        <end position="214"/>
    </location>
</feature>
<dbReference type="AlphaFoldDB" id="A0A286H6A5"/>
<dbReference type="Proteomes" id="UP000219482">
    <property type="component" value="Unassembled WGS sequence"/>
</dbReference>
<sequence>MPKQQGRPSPGRSFYLLSTSCGTLAVAAVVSAVYPAPGAAPRPSADRAPAVQWDEYWEDVDESAPLGGGPLEIPTIGEVPDDYDERYAALDAARGAEDASEDAGDDWALPPMDYYIPGHSDWAELPEEDAPPEPVNPEPVIPEPFTPAVPAAPEPPAPTDTPPPPVEPPPPPPPVGPPPPPPVTTPTVPTTPVIPPPPDEPAPPAPPVPEPPADRVLALGERYDLLAPDGTLLFSLTLVRVEDDVTCTAPDSVPPENGHLVGLHLEIAAAPESTPPVPNPADFGFLDGDARTDDVDTDSAAACLVEPELPPSAEEGRPAAQTIVVDVPALTGTLVYRPEDWPTGLRWRL</sequence>
<dbReference type="PRINTS" id="PR01217">
    <property type="entry name" value="PRICHEXTENSN"/>
</dbReference>
<feature type="chain" id="PRO_5013035699" evidence="2">
    <location>
        <begin position="28"/>
        <end position="349"/>
    </location>
</feature>
<evidence type="ECO:0000256" key="2">
    <source>
        <dbReference type="SAM" id="SignalP"/>
    </source>
</evidence>